<organism evidence="2 3">
    <name type="scientific">Acidianus manzaensis</name>
    <dbReference type="NCBI Taxonomy" id="282676"/>
    <lineage>
        <taxon>Archaea</taxon>
        <taxon>Thermoproteota</taxon>
        <taxon>Thermoprotei</taxon>
        <taxon>Sulfolobales</taxon>
        <taxon>Sulfolobaceae</taxon>
        <taxon>Acidianus</taxon>
    </lineage>
</organism>
<evidence type="ECO:0000259" key="1">
    <source>
        <dbReference type="PROSITE" id="PS51733"/>
    </source>
</evidence>
<dbReference type="EMBL" id="CP020477">
    <property type="protein sequence ID" value="ARM76778.1"/>
    <property type="molecule type" value="Genomic_DNA"/>
</dbReference>
<dbReference type="STRING" id="282676.B6F84_12635"/>
<evidence type="ECO:0000313" key="2">
    <source>
        <dbReference type="EMBL" id="ARM76778.1"/>
    </source>
</evidence>
<dbReference type="Pfam" id="PF21948">
    <property type="entry name" value="LplA-B_cat"/>
    <property type="match status" value="1"/>
</dbReference>
<dbReference type="SUPFAM" id="SSF55681">
    <property type="entry name" value="Class II aaRS and biotin synthetases"/>
    <property type="match status" value="1"/>
</dbReference>
<dbReference type="InterPro" id="IPR045864">
    <property type="entry name" value="aa-tRNA-synth_II/BPL/LPL"/>
</dbReference>
<dbReference type="PROSITE" id="PS51733">
    <property type="entry name" value="BPL_LPL_CATALYTIC"/>
    <property type="match status" value="1"/>
</dbReference>
<dbReference type="AlphaFoldDB" id="A0A1W6K2M0"/>
<dbReference type="GeneID" id="41591785"/>
<keyword evidence="3" id="KW-1185">Reference proteome</keyword>
<evidence type="ECO:0000313" key="3">
    <source>
        <dbReference type="Proteomes" id="UP000193404"/>
    </source>
</evidence>
<dbReference type="Gene3D" id="3.30.930.10">
    <property type="entry name" value="Bira Bifunctional Protein, Domain 2"/>
    <property type="match status" value="1"/>
</dbReference>
<feature type="domain" description="BPL/LPL catalytic" evidence="1">
    <location>
        <begin position="29"/>
        <end position="215"/>
    </location>
</feature>
<dbReference type="PANTHER" id="PTHR43679:SF2">
    <property type="entry name" value="OCTANOYL-[GCVH]:PROTEIN N-OCTANOYLTRANSFERASE"/>
    <property type="match status" value="1"/>
</dbReference>
<gene>
    <name evidence="2" type="ORF">B6F84_12635</name>
</gene>
<dbReference type="InterPro" id="IPR050664">
    <property type="entry name" value="Octanoyltrans_LipM/LipL"/>
</dbReference>
<dbReference type="Gene3D" id="3.30.390.50">
    <property type="entry name" value="CO dehydrogenase flavoprotein, C-terminal domain"/>
    <property type="match status" value="1"/>
</dbReference>
<dbReference type="RefSeq" id="WP_148692574.1">
    <property type="nucleotide sequence ID" value="NZ_CP020477.1"/>
</dbReference>
<sequence length="349" mass="40585">MNWYITFFPKVSPWHMMTASSLVDMLSKKLDGNIIGIIEPTDTPFISVGYHQDISREVNVELCNNLKIPVIRRETGGGTVIITKNQQGYRIAIKEKFSSIKELYSTYLQPVLQTIRDFGLPAELRGQDILVNKKKISGNGAVSLENSVVITGSVILRNDLTRYVDCLQISEEKFKDKIAKSMDEWITGIFDELHDTVNFRERLIQNFQKYWNPKEYKLQDEDFQAWNNFINELKKEQGDRHKLNDVNSCFKVSSKVFLCHIDKKFDKLIRVTVKIIDDEFSEVEISGDFFVIPREFITELEKALIGKKLTEYENVISSKFEENPKIYGFNKEQLLEVFSEIMSLRYKIS</sequence>
<dbReference type="InterPro" id="IPR004143">
    <property type="entry name" value="BPL_LPL_catalytic"/>
</dbReference>
<dbReference type="KEGG" id="aman:B6F84_12635"/>
<dbReference type="Proteomes" id="UP000193404">
    <property type="component" value="Chromosome"/>
</dbReference>
<dbReference type="OrthoDB" id="43646at2157"/>
<accession>A0A1W6K2M0</accession>
<proteinExistence type="predicted"/>
<reference evidence="2 3" key="1">
    <citation type="submission" date="2017-03" db="EMBL/GenBank/DDBJ databases">
        <title>Sulfur activation and transportation mechanism of thermophilic Archaea Acidianus manzaensis YN-25.</title>
        <authorList>
            <person name="Ma Y."/>
            <person name="Yang Y."/>
            <person name="Xia J."/>
        </authorList>
    </citation>
    <scope>NUCLEOTIDE SEQUENCE [LARGE SCALE GENOMIC DNA]</scope>
    <source>
        <strain evidence="2 3">YN-25</strain>
    </source>
</reference>
<dbReference type="PANTHER" id="PTHR43679">
    <property type="entry name" value="OCTANOYLTRANSFERASE LIPM-RELATED"/>
    <property type="match status" value="1"/>
</dbReference>
<protein>
    <recommendedName>
        <fullName evidence="1">BPL/LPL catalytic domain-containing protein</fullName>
    </recommendedName>
</protein>
<name>A0A1W6K2M0_9CREN</name>